<keyword evidence="2" id="KW-1185">Reference proteome</keyword>
<dbReference type="GeneID" id="28815294"/>
<protein>
    <submittedName>
        <fullName evidence="1">Uncharacterized protein</fullName>
    </submittedName>
</protein>
<reference evidence="1 2" key="1">
    <citation type="submission" date="2015-10" db="EMBL/GenBank/DDBJ databases">
        <title>Full genome of DAOMC 229536 Phialocephala scopiformis, a fungal endophyte of spruce producing the potent anti-insectan compound rugulosin.</title>
        <authorList>
            <consortium name="DOE Joint Genome Institute"/>
            <person name="Walker A.K."/>
            <person name="Frasz S.L."/>
            <person name="Seifert K.A."/>
            <person name="Miller J.D."/>
            <person name="Mondo S.J."/>
            <person name="Labutti K."/>
            <person name="Lipzen A."/>
            <person name="Dockter R."/>
            <person name="Kennedy M."/>
            <person name="Grigoriev I.V."/>
            <person name="Spatafora J.W."/>
        </authorList>
    </citation>
    <scope>NUCLEOTIDE SEQUENCE [LARGE SCALE GENOMIC DNA]</scope>
    <source>
        <strain evidence="1 2">CBS 120377</strain>
    </source>
</reference>
<evidence type="ECO:0000313" key="2">
    <source>
        <dbReference type="Proteomes" id="UP000070700"/>
    </source>
</evidence>
<dbReference type="Proteomes" id="UP000070700">
    <property type="component" value="Unassembled WGS sequence"/>
</dbReference>
<evidence type="ECO:0000313" key="1">
    <source>
        <dbReference type="EMBL" id="KUJ23196.1"/>
    </source>
</evidence>
<sequence length="192" mass="22146">MVDSATISSSLSYGELLKENQQLRLRLNSQTRKLPQNPLKRVEVGNVTGSFEKDLFDAVKHSARVSTVTGESMSSIQVSIVLQDFCHTARYGCLGSILRSTILPRVGVRVFLAKRSSTRDYRWEQITLACYIFQLSEPLFYLYQGDFLRNMDLKSVQAIHTWYYVQQCGRCDVPYVFMGLWNQNRKRPGLRF</sequence>
<name>A0A194XSS7_MOLSC</name>
<gene>
    <name evidence="1" type="ORF">LY89DRAFT_170654</name>
</gene>
<dbReference type="OrthoDB" id="1747771at2759"/>
<dbReference type="EMBL" id="KQ947405">
    <property type="protein sequence ID" value="KUJ23196.1"/>
    <property type="molecule type" value="Genomic_DNA"/>
</dbReference>
<dbReference type="AlphaFoldDB" id="A0A194XSS7"/>
<dbReference type="KEGG" id="psco:LY89DRAFT_170654"/>
<organism evidence="1 2">
    <name type="scientific">Mollisia scopiformis</name>
    <name type="common">Conifer needle endophyte fungus</name>
    <name type="synonym">Phialocephala scopiformis</name>
    <dbReference type="NCBI Taxonomy" id="149040"/>
    <lineage>
        <taxon>Eukaryota</taxon>
        <taxon>Fungi</taxon>
        <taxon>Dikarya</taxon>
        <taxon>Ascomycota</taxon>
        <taxon>Pezizomycotina</taxon>
        <taxon>Leotiomycetes</taxon>
        <taxon>Helotiales</taxon>
        <taxon>Mollisiaceae</taxon>
        <taxon>Mollisia</taxon>
    </lineage>
</organism>
<dbReference type="InParanoid" id="A0A194XSS7"/>
<proteinExistence type="predicted"/>
<dbReference type="RefSeq" id="XP_018077551.1">
    <property type="nucleotide sequence ID" value="XM_018205568.1"/>
</dbReference>
<accession>A0A194XSS7</accession>